<protein>
    <submittedName>
        <fullName evidence="1">Uncharacterized protein</fullName>
    </submittedName>
</protein>
<accession>A0A3P6TI41</accession>
<dbReference type="EMBL" id="UYRV01019619">
    <property type="protein sequence ID" value="VDK66304.1"/>
    <property type="molecule type" value="Genomic_DNA"/>
</dbReference>
<reference evidence="1 2" key="1">
    <citation type="submission" date="2018-11" db="EMBL/GenBank/DDBJ databases">
        <authorList>
            <consortium name="Pathogen Informatics"/>
        </authorList>
    </citation>
    <scope>NUCLEOTIDE SEQUENCE [LARGE SCALE GENOMIC DNA]</scope>
</reference>
<keyword evidence="2" id="KW-1185">Reference proteome</keyword>
<sequence length="81" mass="8841">MRALSSGVRGMTDAQLMTHTAGNDNYPLFSIVTSNVVKMVHLIDFLSLGEGRLQNLVSWPTFTAEGGSAFLQYLPPRDPNS</sequence>
<proteinExistence type="predicted"/>
<dbReference type="AlphaFoldDB" id="A0A3P6TI41"/>
<dbReference type="Proteomes" id="UP000271889">
    <property type="component" value="Unassembled WGS sequence"/>
</dbReference>
<gene>
    <name evidence="1" type="ORF">CGOC_LOCUS6164</name>
</gene>
<evidence type="ECO:0000313" key="1">
    <source>
        <dbReference type="EMBL" id="VDK66304.1"/>
    </source>
</evidence>
<evidence type="ECO:0000313" key="2">
    <source>
        <dbReference type="Proteomes" id="UP000271889"/>
    </source>
</evidence>
<name>A0A3P6TI41_CYLGO</name>
<organism evidence="1 2">
    <name type="scientific">Cylicostephanus goldi</name>
    <name type="common">Nematode worm</name>
    <dbReference type="NCBI Taxonomy" id="71465"/>
    <lineage>
        <taxon>Eukaryota</taxon>
        <taxon>Metazoa</taxon>
        <taxon>Ecdysozoa</taxon>
        <taxon>Nematoda</taxon>
        <taxon>Chromadorea</taxon>
        <taxon>Rhabditida</taxon>
        <taxon>Rhabditina</taxon>
        <taxon>Rhabditomorpha</taxon>
        <taxon>Strongyloidea</taxon>
        <taxon>Strongylidae</taxon>
        <taxon>Cylicostephanus</taxon>
    </lineage>
</organism>